<organism evidence="2 3">
    <name type="scientific">Limnoglobus roseus</name>
    <dbReference type="NCBI Taxonomy" id="2598579"/>
    <lineage>
        <taxon>Bacteria</taxon>
        <taxon>Pseudomonadati</taxon>
        <taxon>Planctomycetota</taxon>
        <taxon>Planctomycetia</taxon>
        <taxon>Gemmatales</taxon>
        <taxon>Gemmataceae</taxon>
        <taxon>Limnoglobus</taxon>
    </lineage>
</organism>
<dbReference type="AlphaFoldDB" id="A0A5C1ASM5"/>
<accession>A0A5C1ASM5</accession>
<reference evidence="3" key="1">
    <citation type="submission" date="2019-08" db="EMBL/GenBank/DDBJ databases">
        <title>Limnoglobus roseus gen. nov., sp. nov., a novel freshwater planctomycete with a giant genome from the family Gemmataceae.</title>
        <authorList>
            <person name="Kulichevskaya I.S."/>
            <person name="Naumoff D.G."/>
            <person name="Miroshnikov K."/>
            <person name="Ivanova A."/>
            <person name="Philippov D.A."/>
            <person name="Hakobyan A."/>
            <person name="Rijpstra I.C."/>
            <person name="Sinninghe Damste J.S."/>
            <person name="Liesack W."/>
            <person name="Dedysh S.N."/>
        </authorList>
    </citation>
    <scope>NUCLEOTIDE SEQUENCE [LARGE SCALE GENOMIC DNA]</scope>
    <source>
        <strain evidence="3">PX52</strain>
    </source>
</reference>
<proteinExistence type="predicted"/>
<protein>
    <submittedName>
        <fullName evidence="2">Uncharacterized protein</fullName>
    </submittedName>
</protein>
<evidence type="ECO:0000313" key="2">
    <source>
        <dbReference type="EMBL" id="QEL19908.1"/>
    </source>
</evidence>
<sequence>MNDELPPLMRMLVGELRRLNLDVEYRGDGDRLHLVGGTGNADAEVLAAVMAGRNRIVAILKPLWDRSRGTPVRLHRDVVAVADREPASAIAPTAAPVSTTASPARADAADDHDQMCSRCQAIVWPNRLADGTGPATCQPHVRTWLGVPDRAAGVCPFASKTEGVQLSAKPPLAPTAAPAPAKAIPDAGQKSLFDARPSA</sequence>
<feature type="compositionally biased region" description="Low complexity" evidence="1">
    <location>
        <begin position="168"/>
        <end position="187"/>
    </location>
</feature>
<dbReference type="KEGG" id="lrs:PX52LOC_06990"/>
<dbReference type="RefSeq" id="WP_149114249.1">
    <property type="nucleotide sequence ID" value="NZ_CP042425.1"/>
</dbReference>
<feature type="region of interest" description="Disordered" evidence="1">
    <location>
        <begin position="164"/>
        <end position="199"/>
    </location>
</feature>
<dbReference type="EMBL" id="CP042425">
    <property type="protein sequence ID" value="QEL19908.1"/>
    <property type="molecule type" value="Genomic_DNA"/>
</dbReference>
<name>A0A5C1ASM5_9BACT</name>
<evidence type="ECO:0000313" key="3">
    <source>
        <dbReference type="Proteomes" id="UP000324974"/>
    </source>
</evidence>
<gene>
    <name evidence="2" type="ORF">PX52LOC_06990</name>
</gene>
<dbReference type="Proteomes" id="UP000324974">
    <property type="component" value="Chromosome"/>
</dbReference>
<evidence type="ECO:0000256" key="1">
    <source>
        <dbReference type="SAM" id="MobiDB-lite"/>
    </source>
</evidence>
<keyword evidence="3" id="KW-1185">Reference proteome</keyword>